<organism evidence="2">
    <name type="scientific">Anguilla anguilla</name>
    <name type="common">European freshwater eel</name>
    <name type="synonym">Muraena anguilla</name>
    <dbReference type="NCBI Taxonomy" id="7936"/>
    <lineage>
        <taxon>Eukaryota</taxon>
        <taxon>Metazoa</taxon>
        <taxon>Chordata</taxon>
        <taxon>Craniata</taxon>
        <taxon>Vertebrata</taxon>
        <taxon>Euteleostomi</taxon>
        <taxon>Actinopterygii</taxon>
        <taxon>Neopterygii</taxon>
        <taxon>Teleostei</taxon>
        <taxon>Anguilliformes</taxon>
        <taxon>Anguillidae</taxon>
        <taxon>Anguilla</taxon>
    </lineage>
</organism>
<proteinExistence type="predicted"/>
<accession>A0A0E9WZW4</accession>
<protein>
    <submittedName>
        <fullName evidence="2">Uncharacterized protein</fullName>
    </submittedName>
</protein>
<feature type="compositionally biased region" description="Low complexity" evidence="1">
    <location>
        <begin position="9"/>
        <end position="25"/>
    </location>
</feature>
<sequence>MEHATSLMTSARRTTGSGRTQASTRVSCPGGTTAIRLPAWPTGQHWWTTTPGTTATSHWWVRPCRPMRAQPMRS</sequence>
<reference evidence="2" key="2">
    <citation type="journal article" date="2015" name="Fish Shellfish Immunol.">
        <title>Early steps in the European eel (Anguilla anguilla)-Vibrio vulnificus interaction in the gills: Role of the RtxA13 toxin.</title>
        <authorList>
            <person name="Callol A."/>
            <person name="Pajuelo D."/>
            <person name="Ebbesson L."/>
            <person name="Teles M."/>
            <person name="MacKenzie S."/>
            <person name="Amaro C."/>
        </authorList>
    </citation>
    <scope>NUCLEOTIDE SEQUENCE</scope>
</reference>
<reference evidence="2" key="1">
    <citation type="submission" date="2014-11" db="EMBL/GenBank/DDBJ databases">
        <authorList>
            <person name="Amaro Gonzalez C."/>
        </authorList>
    </citation>
    <scope>NUCLEOTIDE SEQUENCE</scope>
</reference>
<feature type="compositionally biased region" description="Low complexity" evidence="1">
    <location>
        <begin position="40"/>
        <end position="54"/>
    </location>
</feature>
<name>A0A0E9WZW4_ANGAN</name>
<evidence type="ECO:0000256" key="1">
    <source>
        <dbReference type="SAM" id="MobiDB-lite"/>
    </source>
</evidence>
<feature type="region of interest" description="Disordered" evidence="1">
    <location>
        <begin position="1"/>
        <end position="54"/>
    </location>
</feature>
<evidence type="ECO:0000313" key="2">
    <source>
        <dbReference type="EMBL" id="JAH95180.1"/>
    </source>
</evidence>
<dbReference type="EMBL" id="GBXM01013397">
    <property type="protein sequence ID" value="JAH95180.1"/>
    <property type="molecule type" value="Transcribed_RNA"/>
</dbReference>
<dbReference type="AlphaFoldDB" id="A0A0E9WZW4"/>